<keyword evidence="7 11" id="KW-0479">Metal-binding</keyword>
<keyword evidence="16" id="KW-1185">Reference proteome</keyword>
<dbReference type="FunFam" id="3.30.1240.20:FF:000001">
    <property type="entry name" value="Phosphomannomutase"/>
    <property type="match status" value="1"/>
</dbReference>
<dbReference type="InterPro" id="IPR005002">
    <property type="entry name" value="PMM"/>
</dbReference>
<evidence type="ECO:0000256" key="9">
    <source>
        <dbReference type="ARBA" id="ARBA00023235"/>
    </source>
</evidence>
<evidence type="ECO:0000256" key="5">
    <source>
        <dbReference type="ARBA" id="ARBA00012730"/>
    </source>
</evidence>
<dbReference type="GO" id="GO:0004615">
    <property type="term" value="F:phosphomannomutase activity"/>
    <property type="evidence" value="ECO:0007669"/>
    <property type="project" value="UniProtKB-EC"/>
</dbReference>
<dbReference type="InterPro" id="IPR036412">
    <property type="entry name" value="HAD-like_sf"/>
</dbReference>
<evidence type="ECO:0000256" key="2">
    <source>
        <dbReference type="ARBA" id="ARBA00004699"/>
    </source>
</evidence>
<evidence type="ECO:0000256" key="10">
    <source>
        <dbReference type="PIRSR" id="PIRSR605002-2"/>
    </source>
</evidence>
<dbReference type="AlphaFoldDB" id="A0AAD5W2W2"/>
<dbReference type="InterPro" id="IPR049192">
    <property type="entry name" value="DUF4246_C"/>
</dbReference>
<dbReference type="Pfam" id="PF21666">
    <property type="entry name" value="DUF4246_N"/>
    <property type="match status" value="1"/>
</dbReference>
<evidence type="ECO:0000256" key="12">
    <source>
        <dbReference type="SAM" id="MobiDB-lite"/>
    </source>
</evidence>
<dbReference type="Pfam" id="PF03332">
    <property type="entry name" value="PMM"/>
    <property type="match status" value="1"/>
</dbReference>
<feature type="domain" description="DUF4246" evidence="13">
    <location>
        <begin position="372"/>
        <end position="797"/>
    </location>
</feature>
<feature type="region of interest" description="Disordered" evidence="12">
    <location>
        <begin position="284"/>
        <end position="368"/>
    </location>
</feature>
<dbReference type="NCBIfam" id="TIGR01484">
    <property type="entry name" value="HAD-SF-IIB"/>
    <property type="match status" value="1"/>
</dbReference>
<dbReference type="InterPro" id="IPR006379">
    <property type="entry name" value="HAD-SF_hydro_IIB"/>
</dbReference>
<feature type="compositionally biased region" description="Acidic residues" evidence="12">
    <location>
        <begin position="340"/>
        <end position="364"/>
    </location>
</feature>
<evidence type="ECO:0000256" key="7">
    <source>
        <dbReference type="ARBA" id="ARBA00022723"/>
    </source>
</evidence>
<evidence type="ECO:0000256" key="4">
    <source>
        <dbReference type="ARBA" id="ARBA00011738"/>
    </source>
</evidence>
<keyword evidence="8 11" id="KW-0460">Magnesium</keyword>
<dbReference type="EC" id="5.4.2.8" evidence="5"/>
<evidence type="ECO:0000313" key="16">
    <source>
        <dbReference type="Proteomes" id="UP001213000"/>
    </source>
</evidence>
<dbReference type="Proteomes" id="UP001213000">
    <property type="component" value="Unassembled WGS sequence"/>
</dbReference>
<feature type="binding site" evidence="11">
    <location>
        <position position="163"/>
    </location>
    <ligand>
        <name>Mg(2+)</name>
        <dbReference type="ChEBI" id="CHEBI:18420"/>
        <label>1</label>
    </ligand>
</feature>
<feature type="binding site" evidence="10">
    <location>
        <position position="116"/>
    </location>
    <ligand>
        <name>alpha-D-mannose 1-phosphate</name>
        <dbReference type="ChEBI" id="CHEBI:58409"/>
    </ligand>
</feature>
<dbReference type="EMBL" id="JANIEX010000011">
    <property type="protein sequence ID" value="KAJ3576459.1"/>
    <property type="molecule type" value="Genomic_DNA"/>
</dbReference>
<comment type="pathway">
    <text evidence="2">Nucleotide-sugar biosynthesis; GDP-alpha-D-mannose biosynthesis; alpha-D-mannose 1-phosphate from D-fructose 6-phosphate: step 2/2.</text>
</comment>
<dbReference type="GO" id="GO:0046872">
    <property type="term" value="F:metal ion binding"/>
    <property type="evidence" value="ECO:0007669"/>
    <property type="project" value="UniProtKB-KW"/>
</dbReference>
<feature type="binding site" evidence="10">
    <location>
        <position position="71"/>
    </location>
    <ligand>
        <name>alpha-D-mannose 1-phosphate</name>
        <dbReference type="ChEBI" id="CHEBI:58409"/>
    </ligand>
</feature>
<evidence type="ECO:0000256" key="1">
    <source>
        <dbReference type="ARBA" id="ARBA00004496"/>
    </source>
</evidence>
<feature type="binding site" evidence="11">
    <location>
        <position position="146"/>
    </location>
    <ligand>
        <name>Mg(2+)</name>
        <dbReference type="ChEBI" id="CHEBI:18420"/>
        <label>1</label>
    </ligand>
</feature>
<comment type="cofactor">
    <cofactor evidence="11">
        <name>Mg(2+)</name>
        <dbReference type="ChEBI" id="CHEBI:18420"/>
    </cofactor>
</comment>
<evidence type="ECO:0000259" key="13">
    <source>
        <dbReference type="Pfam" id="PF14033"/>
    </source>
</evidence>
<comment type="subunit">
    <text evidence="4">Homodimer.</text>
</comment>
<keyword evidence="9" id="KW-0413">Isomerase</keyword>
<dbReference type="PANTHER" id="PTHR33119">
    <property type="entry name" value="IFI3P"/>
    <property type="match status" value="1"/>
</dbReference>
<feature type="binding site" evidence="11">
    <location>
        <position position="158"/>
    </location>
    <ligand>
        <name>Mg(2+)</name>
        <dbReference type="ChEBI" id="CHEBI:18420"/>
        <label>1</label>
    </ligand>
</feature>
<dbReference type="CDD" id="cd02585">
    <property type="entry name" value="HAD_PMM"/>
    <property type="match status" value="1"/>
</dbReference>
<feature type="compositionally biased region" description="Basic and acidic residues" evidence="12">
    <location>
        <begin position="298"/>
        <end position="339"/>
    </location>
</feature>
<keyword evidence="6" id="KW-0963">Cytoplasm</keyword>
<protein>
    <recommendedName>
        <fullName evidence="5">phosphomannomutase</fullName>
        <ecNumber evidence="5">5.4.2.8</ecNumber>
    </recommendedName>
</protein>
<evidence type="ECO:0000256" key="6">
    <source>
        <dbReference type="ARBA" id="ARBA00022490"/>
    </source>
</evidence>
<organism evidence="15 16">
    <name type="scientific">Leucocoprinus birnbaumii</name>
    <dbReference type="NCBI Taxonomy" id="56174"/>
    <lineage>
        <taxon>Eukaryota</taxon>
        <taxon>Fungi</taxon>
        <taxon>Dikarya</taxon>
        <taxon>Basidiomycota</taxon>
        <taxon>Agaricomycotina</taxon>
        <taxon>Agaricomycetes</taxon>
        <taxon>Agaricomycetidae</taxon>
        <taxon>Agaricales</taxon>
        <taxon>Agaricineae</taxon>
        <taxon>Agaricaceae</taxon>
        <taxon>Leucocoprinus</taxon>
    </lineage>
</organism>
<evidence type="ECO:0000256" key="8">
    <source>
        <dbReference type="ARBA" id="ARBA00022842"/>
    </source>
</evidence>
<name>A0AAD5W2W2_9AGAR</name>
<reference evidence="15" key="1">
    <citation type="submission" date="2022-07" db="EMBL/GenBank/DDBJ databases">
        <title>Genome Sequence of Leucocoprinus birnbaumii.</title>
        <authorList>
            <person name="Buettner E."/>
        </authorList>
    </citation>
    <scope>NUCLEOTIDE SEQUENCE</scope>
    <source>
        <strain evidence="15">VT141</strain>
    </source>
</reference>
<feature type="binding site" evidence="10">
    <location>
        <position position="60"/>
    </location>
    <ligand>
        <name>alpha-D-mannose 1-phosphate</name>
        <dbReference type="ChEBI" id="CHEBI:58409"/>
    </ligand>
</feature>
<comment type="caution">
    <text evidence="15">The sequence shown here is derived from an EMBL/GenBank/DDBJ whole genome shotgun (WGS) entry which is preliminary data.</text>
</comment>
<dbReference type="Gene3D" id="3.30.1240.20">
    <property type="match status" value="1"/>
</dbReference>
<dbReference type="Pfam" id="PF14033">
    <property type="entry name" value="DUF4246"/>
    <property type="match status" value="1"/>
</dbReference>
<proteinExistence type="inferred from homology"/>
<dbReference type="InterPro" id="IPR043169">
    <property type="entry name" value="PMM_cap"/>
</dbReference>
<evidence type="ECO:0000256" key="11">
    <source>
        <dbReference type="PIRSR" id="PIRSR605002-3"/>
    </source>
</evidence>
<dbReference type="PANTHER" id="PTHR33119:SF1">
    <property type="entry name" value="FE2OG DIOXYGENASE DOMAIN-CONTAINING PROTEIN"/>
    <property type="match status" value="1"/>
</dbReference>
<evidence type="ECO:0000259" key="14">
    <source>
        <dbReference type="Pfam" id="PF21666"/>
    </source>
</evidence>
<evidence type="ECO:0000256" key="3">
    <source>
        <dbReference type="ARBA" id="ARBA00009736"/>
    </source>
</evidence>
<dbReference type="InterPro" id="IPR049207">
    <property type="entry name" value="DUF4246_N"/>
</dbReference>
<dbReference type="InterPro" id="IPR025340">
    <property type="entry name" value="DUF4246"/>
</dbReference>
<dbReference type="GO" id="GO:0009298">
    <property type="term" value="P:GDP-mannose biosynthetic process"/>
    <property type="evidence" value="ECO:0007669"/>
    <property type="project" value="InterPro"/>
</dbReference>
<comment type="similarity">
    <text evidence="3">Belongs to the eukaryotic PMM family.</text>
</comment>
<accession>A0AAD5W2W2</accession>
<feature type="binding site" evidence="11">
    <location>
        <position position="160"/>
    </location>
    <ligand>
        <name>Mg(2+)</name>
        <dbReference type="ChEBI" id="CHEBI:18420"/>
        <label>1</label>
    </ligand>
</feature>
<evidence type="ECO:0000313" key="15">
    <source>
        <dbReference type="EMBL" id="KAJ3576459.1"/>
    </source>
</evidence>
<comment type="subcellular location">
    <subcellularLocation>
        <location evidence="1">Cytoplasm</location>
    </subcellularLocation>
</comment>
<feature type="binding site" evidence="10">
    <location>
        <position position="118"/>
    </location>
    <ligand>
        <name>alpha-D-mannose 1-phosphate</name>
        <dbReference type="ChEBI" id="CHEBI:58409"/>
    </ligand>
</feature>
<dbReference type="SUPFAM" id="SSF56784">
    <property type="entry name" value="HAD-like"/>
    <property type="match status" value="1"/>
</dbReference>
<feature type="binding site" evidence="10">
    <location>
        <position position="78"/>
    </location>
    <ligand>
        <name>alpha-D-mannose 1-phosphate</name>
        <dbReference type="ChEBI" id="CHEBI:58409"/>
    </ligand>
</feature>
<sequence>MDYCFAENGLTAYKLGQVMPSESFIHFIGEQRYKTLVNFILHYIADMDIPIKRGTFVEYRRGMINVSPIGRNASVEERHEFERVDKEQRYRAKFVQALKEKFPDYGLTFSIGGQISFDVFPNGWDKTYALRRVEDENFDEIHFFGDKCYPGGNDYEIYEDPRTIGHSADHYLPVINPSSGIFLLSDFSPPSMPIVSKPPPLPGFGLPLHYEPEDEYPDRESFPSALDPTLGHGFSNSDHPARLPAFTLRELAMVSVMNDITDKPDWEVFDESIVKKWKDEVLGNDGVSKTAEGNQGELDARDNRDTKEEAERAERESNSGDVAEKARENENNDRGRDQENADGGEGEGDDEEDENEDGDETEDNDLPRLTEKSFQYCIDELRYKAGLYKKAGCVSVFTADVVKSDTAIPSNLLAALKAAVAPLEDVPKDQQDWHPGSDEQVLDLVHPSLFPLVYGVSRILPDSTTNLDDCISRCGGGEVIPPPRPQANLTVAFSTKFQWLPCDVDISEDTPKIVSYINNLHPRKHSDLYHVIEQILGHVIPLWNATLSPLRETEFPERIVYSSADYDEAAWRGYIAEHQPKQLEGESERDYWSRLYGEWKVMEHKRQFYIQPDVEKSFSPPPEGAISDVDLKRDYSSTGLQVIVKLANIHLTPDKPRYAGGTWHIEGQQNEHICASAIYYYDIENISTSTLNFRSAINTVHLENGVSYEQNDNNWAQDVYGLQAWGWAVQVLGGIKAREGRLVTFPNILQHQVQPFELEDPTKPGHRKILALFLVDPVMKIISTANVPCQRHDWWSEMILDSNVLSKLTVELKDMVTKRPDGFPITLKEAKRFREELMEERKEFVLDYQDENFRNVKISLCEH</sequence>
<feature type="domain" description="DUF4246" evidence="14">
    <location>
        <begin position="201"/>
        <end position="280"/>
    </location>
</feature>
<gene>
    <name evidence="15" type="ORF">NP233_g415</name>
</gene>
<dbReference type="GO" id="GO:0005737">
    <property type="term" value="C:cytoplasm"/>
    <property type="evidence" value="ECO:0007669"/>
    <property type="project" value="UniProtKB-SubCell"/>
</dbReference>